<dbReference type="KEGG" id="tav:G4V39_09525"/>
<dbReference type="Pfam" id="PF00009">
    <property type="entry name" value="GTP_EFTU"/>
    <property type="match status" value="1"/>
</dbReference>
<dbReference type="Pfam" id="PF09107">
    <property type="entry name" value="WHD_3rd_SelB"/>
    <property type="match status" value="1"/>
</dbReference>
<dbReference type="PANTHER" id="PTHR43721:SF22">
    <property type="entry name" value="ELONGATION FACTOR TU, MITOCHONDRIAL"/>
    <property type="match status" value="1"/>
</dbReference>
<dbReference type="Pfam" id="PF03144">
    <property type="entry name" value="GTP_EFTU_D2"/>
    <property type="match status" value="1"/>
</dbReference>
<evidence type="ECO:0000256" key="8">
    <source>
        <dbReference type="ARBA" id="ARBA00031615"/>
    </source>
</evidence>
<dbReference type="InterPro" id="IPR004535">
    <property type="entry name" value="Transl_elong_SelB"/>
</dbReference>
<dbReference type="NCBIfam" id="TIGR00231">
    <property type="entry name" value="small_GTP"/>
    <property type="match status" value="1"/>
</dbReference>
<dbReference type="EMBL" id="CP048877">
    <property type="protein sequence ID" value="QIJ72495.1"/>
    <property type="molecule type" value="Genomic_DNA"/>
</dbReference>
<dbReference type="InterPro" id="IPR057335">
    <property type="entry name" value="Beta-barrel_SelB"/>
</dbReference>
<dbReference type="GO" id="GO:0003924">
    <property type="term" value="F:GTPase activity"/>
    <property type="evidence" value="ECO:0007669"/>
    <property type="project" value="InterPro"/>
</dbReference>
<dbReference type="CDD" id="cd03696">
    <property type="entry name" value="SelB_II"/>
    <property type="match status" value="1"/>
</dbReference>
<dbReference type="GO" id="GO:0005829">
    <property type="term" value="C:cytosol"/>
    <property type="evidence" value="ECO:0007669"/>
    <property type="project" value="TreeGrafter"/>
</dbReference>
<evidence type="ECO:0000256" key="3">
    <source>
        <dbReference type="ARBA" id="ARBA00022490"/>
    </source>
</evidence>
<dbReference type="FunFam" id="3.40.50.300:FF:001064">
    <property type="entry name" value="Selenocysteine-specific translation elongation factor"/>
    <property type="match status" value="1"/>
</dbReference>
<evidence type="ECO:0000256" key="2">
    <source>
        <dbReference type="ARBA" id="ARBA00015953"/>
    </source>
</evidence>
<dbReference type="FunFam" id="2.40.30.10:FF:000020">
    <property type="entry name" value="Translation elongation factor EF-1"/>
    <property type="match status" value="1"/>
</dbReference>
<dbReference type="PROSITE" id="PS51722">
    <property type="entry name" value="G_TR_2"/>
    <property type="match status" value="1"/>
</dbReference>
<gene>
    <name evidence="9" type="primary">selB</name>
    <name evidence="9" type="ORF">G4V39_09525</name>
</gene>
<dbReference type="PRINTS" id="PR00315">
    <property type="entry name" value="ELONGATNFCT"/>
</dbReference>
<dbReference type="InterPro" id="IPR036390">
    <property type="entry name" value="WH_DNA-bd_sf"/>
</dbReference>
<dbReference type="NCBIfam" id="TIGR00475">
    <property type="entry name" value="selB"/>
    <property type="match status" value="1"/>
</dbReference>
<dbReference type="InterPro" id="IPR027417">
    <property type="entry name" value="P-loop_NTPase"/>
</dbReference>
<dbReference type="Pfam" id="PF25461">
    <property type="entry name" value="Beta-barrel_SelB"/>
    <property type="match status" value="1"/>
</dbReference>
<evidence type="ECO:0000313" key="10">
    <source>
        <dbReference type="Proteomes" id="UP000502179"/>
    </source>
</evidence>
<dbReference type="PROSITE" id="PS00301">
    <property type="entry name" value="G_TR_1"/>
    <property type="match status" value="1"/>
</dbReference>
<dbReference type="InterPro" id="IPR004161">
    <property type="entry name" value="EFTu-like_2"/>
</dbReference>
<comment type="subcellular location">
    <subcellularLocation>
        <location evidence="1">Cytoplasm</location>
    </subcellularLocation>
</comment>
<dbReference type="InterPro" id="IPR015191">
    <property type="entry name" value="SelB_WHD4"/>
</dbReference>
<dbReference type="InterPro" id="IPR009000">
    <property type="entry name" value="Transl_B-barrel_sf"/>
</dbReference>
<dbReference type="InterPro" id="IPR009001">
    <property type="entry name" value="Transl_elong_EF1A/Init_IF2_C"/>
</dbReference>
<keyword evidence="4" id="KW-0547">Nucleotide-binding</keyword>
<comment type="function">
    <text evidence="7">Translation factor necessary for the incorporation of selenocysteine into proteins. It probably replaces EF-Tu for the insertion of selenocysteine directed by the UGA codon. SelB binds GTP and GDP.</text>
</comment>
<dbReference type="Proteomes" id="UP000502179">
    <property type="component" value="Chromosome"/>
</dbReference>
<protein>
    <recommendedName>
        <fullName evidence="2">Selenocysteine-specific elongation factor</fullName>
    </recommendedName>
    <alternativeName>
        <fullName evidence="8">SelB translation factor</fullName>
    </alternativeName>
</protein>
<evidence type="ECO:0000256" key="5">
    <source>
        <dbReference type="ARBA" id="ARBA00022917"/>
    </source>
</evidence>
<dbReference type="GO" id="GO:0005525">
    <property type="term" value="F:GTP binding"/>
    <property type="evidence" value="ECO:0007669"/>
    <property type="project" value="UniProtKB-KW"/>
</dbReference>
<dbReference type="GO" id="GO:0003746">
    <property type="term" value="F:translation elongation factor activity"/>
    <property type="evidence" value="ECO:0007669"/>
    <property type="project" value="UniProtKB-KW"/>
</dbReference>
<dbReference type="SUPFAM" id="SSF50465">
    <property type="entry name" value="EF-Tu/eEF-1alpha/eIF2-gamma C-terminal domain"/>
    <property type="match status" value="1"/>
</dbReference>
<dbReference type="SUPFAM" id="SSF50447">
    <property type="entry name" value="Translation proteins"/>
    <property type="match status" value="1"/>
</dbReference>
<dbReference type="InterPro" id="IPR005225">
    <property type="entry name" value="Small_GTP-bd"/>
</dbReference>
<dbReference type="InterPro" id="IPR000795">
    <property type="entry name" value="T_Tr_GTP-bd_dom"/>
</dbReference>
<accession>A0A6G7PXS3</accession>
<organism evidence="9 10">
    <name type="scientific">Thermosulfuriphilus ammonigenes</name>
    <dbReference type="NCBI Taxonomy" id="1936021"/>
    <lineage>
        <taxon>Bacteria</taxon>
        <taxon>Pseudomonadati</taxon>
        <taxon>Thermodesulfobacteriota</taxon>
        <taxon>Thermodesulfobacteria</taxon>
        <taxon>Thermodesulfobacteriales</taxon>
        <taxon>Thermodesulfobacteriaceae</taxon>
        <taxon>Thermosulfuriphilus</taxon>
    </lineage>
</organism>
<evidence type="ECO:0000256" key="1">
    <source>
        <dbReference type="ARBA" id="ARBA00004496"/>
    </source>
</evidence>
<dbReference type="Gene3D" id="1.10.10.10">
    <property type="entry name" value="Winged helix-like DNA-binding domain superfamily/Winged helix DNA-binding domain"/>
    <property type="match status" value="3"/>
</dbReference>
<keyword evidence="10" id="KW-1185">Reference proteome</keyword>
<sequence length="639" mass="72200">MKKIILGTAGHIDHGKTTLVKALTGIDTDRLKEEKLRGITIELGFAHLRLPNGEIIGIVDVPGHERFVKNMVAGASGIDLVALVVAADEGVMPQTREHLAICDLLGVKSGLVVLTKADLVEDDWLELIKEDVSDFVRGTFLEGAPMVAVSAVTGQGLEELKKTLAELVAKVRERSEGGPFRLPIDRVFSVKGFGTVVTGTTISGRIRVGDQVEIMPRRLSARVRNIQVYGEDQKEALAGQRTALNLQGLEKDALRRGDVVCQPESLRPSYLLDLHLRYLAENERPLKTGSRVRFHVGTDEVMGRIVLFGCEEVTPGGEALAQIRLEDPVAVWRGDHYVIRSYSPVITIGGGVILNPLPPKRKRTQPRHYEELSLLKEGRPHELVLYHLRQAALKGLSLKEISIRTALFGKELEEVLRDLKKEKKIVLIEAEGREILIEGQHWQELKDLICQRLEAFHQKNPLMRGLSKEELRSRLPSELDSRAFARLLSELVREKKVVQDQEVLRLASHQIILAEDQERLKQKIEAVFRRAGLKVPDRDEALSRFRDQPELAIKLFDYLVQEGRLVRLKEGLYFHSEVLKEVEKKTVAFLKRHGEMSIAQFRELTGTSRKYMIPLLEYLDQKKVTLRVGDKRVLRRKDL</sequence>
<evidence type="ECO:0000256" key="4">
    <source>
        <dbReference type="ARBA" id="ARBA00022741"/>
    </source>
</evidence>
<evidence type="ECO:0000256" key="6">
    <source>
        <dbReference type="ARBA" id="ARBA00023134"/>
    </source>
</evidence>
<dbReference type="InterPro" id="IPR036388">
    <property type="entry name" value="WH-like_DNA-bd_sf"/>
</dbReference>
<dbReference type="PANTHER" id="PTHR43721">
    <property type="entry name" value="ELONGATION FACTOR TU-RELATED"/>
    <property type="match status" value="1"/>
</dbReference>
<keyword evidence="6" id="KW-0342">GTP-binding</keyword>
<name>A0A6G7PXS3_9BACT</name>
<dbReference type="Gene3D" id="2.40.30.10">
    <property type="entry name" value="Translation factors"/>
    <property type="match status" value="2"/>
</dbReference>
<dbReference type="RefSeq" id="WP_166032712.1">
    <property type="nucleotide sequence ID" value="NZ_CP048877.1"/>
</dbReference>
<dbReference type="SUPFAM" id="SSF46785">
    <property type="entry name" value="Winged helix' DNA-binding domain"/>
    <property type="match status" value="3"/>
</dbReference>
<dbReference type="CDD" id="cd04171">
    <property type="entry name" value="SelB"/>
    <property type="match status" value="1"/>
</dbReference>
<dbReference type="AlphaFoldDB" id="A0A6G7PXS3"/>
<dbReference type="InterPro" id="IPR015190">
    <property type="entry name" value="Elong_fac_SelB-wing-hlx_typ-2"/>
</dbReference>
<dbReference type="GO" id="GO:0003723">
    <property type="term" value="F:RNA binding"/>
    <property type="evidence" value="ECO:0007669"/>
    <property type="project" value="InterPro"/>
</dbReference>
<keyword evidence="5" id="KW-0648">Protein biosynthesis</keyword>
<keyword evidence="9" id="KW-0251">Elongation factor</keyword>
<dbReference type="SUPFAM" id="SSF52540">
    <property type="entry name" value="P-loop containing nucleoside triphosphate hydrolases"/>
    <property type="match status" value="1"/>
</dbReference>
<evidence type="ECO:0000313" key="9">
    <source>
        <dbReference type="EMBL" id="QIJ72495.1"/>
    </source>
</evidence>
<reference evidence="9 10" key="1">
    <citation type="submission" date="2020-02" db="EMBL/GenBank/DDBJ databases">
        <title>Genome analysis of Thermosulfuriphilus ammonigenes ST65T, an anaerobic thermophilic chemolithoautotrophic bacterium isolated from a deep-sea hydrothermal vent.</title>
        <authorList>
            <person name="Slobodkina G."/>
            <person name="Allioux M."/>
            <person name="Merkel A."/>
            <person name="Alain K."/>
            <person name="Jebbar M."/>
            <person name="Slobodkin A."/>
        </authorList>
    </citation>
    <scope>NUCLEOTIDE SEQUENCE [LARGE SCALE GENOMIC DNA]</scope>
    <source>
        <strain evidence="9 10">ST65</strain>
    </source>
</reference>
<evidence type="ECO:0000256" key="7">
    <source>
        <dbReference type="ARBA" id="ARBA00025526"/>
    </source>
</evidence>
<dbReference type="GO" id="GO:0001514">
    <property type="term" value="P:selenocysteine incorporation"/>
    <property type="evidence" value="ECO:0007669"/>
    <property type="project" value="InterPro"/>
</dbReference>
<dbReference type="Pfam" id="PF09106">
    <property type="entry name" value="WHD_2nd_SelB"/>
    <property type="match status" value="1"/>
</dbReference>
<dbReference type="Gene3D" id="3.40.50.300">
    <property type="entry name" value="P-loop containing nucleotide triphosphate hydrolases"/>
    <property type="match status" value="1"/>
</dbReference>
<dbReference type="InterPro" id="IPR031157">
    <property type="entry name" value="G_TR_CS"/>
</dbReference>
<keyword evidence="3" id="KW-0963">Cytoplasm</keyword>
<proteinExistence type="predicted"/>
<dbReference type="CDD" id="cd15491">
    <property type="entry name" value="selB_III"/>
    <property type="match status" value="1"/>
</dbReference>
<dbReference type="InterPro" id="IPR050055">
    <property type="entry name" value="EF-Tu_GTPase"/>
</dbReference>